<evidence type="ECO:0000313" key="2">
    <source>
        <dbReference type="EMBL" id="KAF2455682.1"/>
    </source>
</evidence>
<organism evidence="2 3">
    <name type="scientific">Lineolata rhizophorae</name>
    <dbReference type="NCBI Taxonomy" id="578093"/>
    <lineage>
        <taxon>Eukaryota</taxon>
        <taxon>Fungi</taxon>
        <taxon>Dikarya</taxon>
        <taxon>Ascomycota</taxon>
        <taxon>Pezizomycotina</taxon>
        <taxon>Dothideomycetes</taxon>
        <taxon>Dothideomycetes incertae sedis</taxon>
        <taxon>Lineolatales</taxon>
        <taxon>Lineolataceae</taxon>
        <taxon>Lineolata</taxon>
    </lineage>
</organism>
<dbReference type="Proteomes" id="UP000799766">
    <property type="component" value="Unassembled WGS sequence"/>
</dbReference>
<sequence>MYVCMVTRPRRRAVKEACSGREDASIAFLPPSRGIWFNVRQWEKPGGTDVESYLLGPHTVSQHLVHPEQTQPEPPVAKQNPPINSKPAGGYITAPVMRTSHARAPNKASKRKSEVQNKEVQRTPYSPPLPIPYPQNKQSAGKVARGPQVVVVVVVGPRRIL</sequence>
<feature type="region of interest" description="Disordered" evidence="1">
    <location>
        <begin position="65"/>
        <end position="144"/>
    </location>
</feature>
<name>A0A6A6NW40_9PEZI</name>
<proteinExistence type="predicted"/>
<protein>
    <submittedName>
        <fullName evidence="2">Uncharacterized protein</fullName>
    </submittedName>
</protein>
<dbReference type="EMBL" id="MU001686">
    <property type="protein sequence ID" value="KAF2455682.1"/>
    <property type="molecule type" value="Genomic_DNA"/>
</dbReference>
<accession>A0A6A6NW40</accession>
<evidence type="ECO:0000256" key="1">
    <source>
        <dbReference type="SAM" id="MobiDB-lite"/>
    </source>
</evidence>
<reference evidence="2" key="1">
    <citation type="journal article" date="2020" name="Stud. Mycol.">
        <title>101 Dothideomycetes genomes: a test case for predicting lifestyles and emergence of pathogens.</title>
        <authorList>
            <person name="Haridas S."/>
            <person name="Albert R."/>
            <person name="Binder M."/>
            <person name="Bloem J."/>
            <person name="Labutti K."/>
            <person name="Salamov A."/>
            <person name="Andreopoulos B."/>
            <person name="Baker S."/>
            <person name="Barry K."/>
            <person name="Bills G."/>
            <person name="Bluhm B."/>
            <person name="Cannon C."/>
            <person name="Castanera R."/>
            <person name="Culley D."/>
            <person name="Daum C."/>
            <person name="Ezra D."/>
            <person name="Gonzalez J."/>
            <person name="Henrissat B."/>
            <person name="Kuo A."/>
            <person name="Liang C."/>
            <person name="Lipzen A."/>
            <person name="Lutzoni F."/>
            <person name="Magnuson J."/>
            <person name="Mondo S."/>
            <person name="Nolan M."/>
            <person name="Ohm R."/>
            <person name="Pangilinan J."/>
            <person name="Park H.-J."/>
            <person name="Ramirez L."/>
            <person name="Alfaro M."/>
            <person name="Sun H."/>
            <person name="Tritt A."/>
            <person name="Yoshinaga Y."/>
            <person name="Zwiers L.-H."/>
            <person name="Turgeon B."/>
            <person name="Goodwin S."/>
            <person name="Spatafora J."/>
            <person name="Crous P."/>
            <person name="Grigoriev I."/>
        </authorList>
    </citation>
    <scope>NUCLEOTIDE SEQUENCE</scope>
    <source>
        <strain evidence="2">ATCC 16933</strain>
    </source>
</reference>
<gene>
    <name evidence="2" type="ORF">BDY21DRAFT_350040</name>
</gene>
<evidence type="ECO:0000313" key="3">
    <source>
        <dbReference type="Proteomes" id="UP000799766"/>
    </source>
</evidence>
<dbReference type="AlphaFoldDB" id="A0A6A6NW40"/>
<keyword evidence="3" id="KW-1185">Reference proteome</keyword>
<feature type="compositionally biased region" description="Basic and acidic residues" evidence="1">
    <location>
        <begin position="111"/>
        <end position="121"/>
    </location>
</feature>